<reference evidence="4" key="2">
    <citation type="submission" date="2022-10" db="EMBL/GenBank/DDBJ databases">
        <authorList>
            <consortium name="ENA_rothamsted_submissions"/>
            <consortium name="culmorum"/>
            <person name="King R."/>
        </authorList>
    </citation>
    <scope>NUCLEOTIDE SEQUENCE</scope>
</reference>
<evidence type="ECO:0000259" key="3">
    <source>
        <dbReference type="PROSITE" id="PS50240"/>
    </source>
</evidence>
<evidence type="ECO:0000256" key="1">
    <source>
        <dbReference type="ARBA" id="ARBA00023157"/>
    </source>
</evidence>
<dbReference type="Gene3D" id="2.40.10.10">
    <property type="entry name" value="Trypsin-like serine proteases"/>
    <property type="match status" value="1"/>
</dbReference>
<dbReference type="SMART" id="SM00020">
    <property type="entry name" value="Tryp_SPc"/>
    <property type="match status" value="1"/>
</dbReference>
<dbReference type="InterPro" id="IPR001254">
    <property type="entry name" value="Trypsin_dom"/>
</dbReference>
<dbReference type="InterPro" id="IPR009003">
    <property type="entry name" value="Peptidase_S1_PA"/>
</dbReference>
<gene>
    <name evidence="4" type="ORF">DIATSA_LOCUS7384</name>
</gene>
<evidence type="ECO:0000313" key="4">
    <source>
        <dbReference type="EMBL" id="CAG9789674.1"/>
    </source>
</evidence>
<dbReference type="GO" id="GO:0004252">
    <property type="term" value="F:serine-type endopeptidase activity"/>
    <property type="evidence" value="ECO:0007669"/>
    <property type="project" value="InterPro"/>
</dbReference>
<dbReference type="Proteomes" id="UP001153714">
    <property type="component" value="Chromosome 20"/>
</dbReference>
<dbReference type="PROSITE" id="PS50240">
    <property type="entry name" value="TRYPSIN_DOM"/>
    <property type="match status" value="1"/>
</dbReference>
<organism evidence="4 5">
    <name type="scientific">Diatraea saccharalis</name>
    <name type="common">sugarcane borer</name>
    <dbReference type="NCBI Taxonomy" id="40085"/>
    <lineage>
        <taxon>Eukaryota</taxon>
        <taxon>Metazoa</taxon>
        <taxon>Ecdysozoa</taxon>
        <taxon>Arthropoda</taxon>
        <taxon>Hexapoda</taxon>
        <taxon>Insecta</taxon>
        <taxon>Pterygota</taxon>
        <taxon>Neoptera</taxon>
        <taxon>Endopterygota</taxon>
        <taxon>Lepidoptera</taxon>
        <taxon>Glossata</taxon>
        <taxon>Ditrysia</taxon>
        <taxon>Pyraloidea</taxon>
        <taxon>Crambidae</taxon>
        <taxon>Crambinae</taxon>
        <taxon>Diatraea</taxon>
    </lineage>
</organism>
<dbReference type="OrthoDB" id="6261922at2759"/>
<proteinExistence type="inferred from homology"/>
<reference evidence="4" key="1">
    <citation type="submission" date="2021-12" db="EMBL/GenBank/DDBJ databases">
        <authorList>
            <person name="King R."/>
        </authorList>
    </citation>
    <scope>NUCLEOTIDE SEQUENCE</scope>
</reference>
<dbReference type="AlphaFoldDB" id="A0A9N9R583"/>
<dbReference type="InterPro" id="IPR051487">
    <property type="entry name" value="Ser/Thr_Proteases_Immune/Dev"/>
</dbReference>
<dbReference type="GO" id="GO:0006508">
    <property type="term" value="P:proteolysis"/>
    <property type="evidence" value="ECO:0007669"/>
    <property type="project" value="InterPro"/>
</dbReference>
<dbReference type="SUPFAM" id="SSF50494">
    <property type="entry name" value="Trypsin-like serine proteases"/>
    <property type="match status" value="1"/>
</dbReference>
<name>A0A9N9R583_9NEOP</name>
<dbReference type="PANTHER" id="PTHR24256">
    <property type="entry name" value="TRYPTASE-RELATED"/>
    <property type="match status" value="1"/>
</dbReference>
<accession>A0A9N9R583</accession>
<dbReference type="EMBL" id="OU893351">
    <property type="protein sequence ID" value="CAG9789674.1"/>
    <property type="molecule type" value="Genomic_DNA"/>
</dbReference>
<dbReference type="Pfam" id="PF18322">
    <property type="entry name" value="CLIP_1"/>
    <property type="match status" value="1"/>
</dbReference>
<dbReference type="InterPro" id="IPR041515">
    <property type="entry name" value="PPAF-2-like_Clip"/>
</dbReference>
<protein>
    <recommendedName>
        <fullName evidence="3">Peptidase S1 domain-containing protein</fullName>
    </recommendedName>
</protein>
<dbReference type="Pfam" id="PF00089">
    <property type="entry name" value="Trypsin"/>
    <property type="match status" value="1"/>
</dbReference>
<evidence type="ECO:0000313" key="5">
    <source>
        <dbReference type="Proteomes" id="UP001153714"/>
    </source>
</evidence>
<evidence type="ECO:0000256" key="2">
    <source>
        <dbReference type="ARBA" id="ARBA00024195"/>
    </source>
</evidence>
<dbReference type="InterPro" id="IPR043504">
    <property type="entry name" value="Peptidase_S1_PA_chymotrypsin"/>
</dbReference>
<feature type="domain" description="Peptidase S1" evidence="3">
    <location>
        <begin position="67"/>
        <end position="352"/>
    </location>
</feature>
<keyword evidence="1" id="KW-1015">Disulfide bond</keyword>
<sequence>MPDPSMDEQIPMNGGITVSLSLLIQAINGLMSAHVTEASPTACRTKEGHVGECVHSYLCDRYTNTIIVDGTGIIDPRTSRFKSIDNQMANFEYLGGGSLIHERSVLTSAHLFQKNEDYNNLYVAVGEFDQESVNILPRKSIKVRTVYFHHEYNQVFLVKSVTVAAHVNFICLPPKSVEVAPGTRCISSGWGRDGQDVHQYILNKVSLWRVTSAISYLTLPDVRIKPDIATFLTFIRLFPLRKRMRGEYNQAQVIRHIKFFKYLRINTKTQILNNVGCGLSTQVAGQTGWSVLLLGLVTRHTYARLTVGRRQKLPKYLQVRHAGEMAACTRFTCTCQLHGNVAYVSALVIILRSCSIIVSTY</sequence>
<keyword evidence="5" id="KW-1185">Reference proteome</keyword>
<comment type="similarity">
    <text evidence="2">Belongs to the peptidase S1 family. CLIP subfamily.</text>
</comment>